<dbReference type="FunFam" id="1.20.120.310:FF:000012">
    <property type="entry name" value="Sulfhydryl oxidase"/>
    <property type="match status" value="1"/>
</dbReference>
<evidence type="ECO:0000259" key="9">
    <source>
        <dbReference type="PROSITE" id="PS51324"/>
    </source>
</evidence>
<evidence type="ECO:0000256" key="1">
    <source>
        <dbReference type="ARBA" id="ARBA00001974"/>
    </source>
</evidence>
<dbReference type="Gramene" id="Pp3c19_11370V3.5">
    <property type="protein sequence ID" value="Pp3c19_11370V3.5"/>
    <property type="gene ID" value="Pp3c19_11370"/>
</dbReference>
<dbReference type="FunFam" id="3.40.30.10:FF:000347">
    <property type="entry name" value="Sulfhydryl oxidase"/>
    <property type="match status" value="1"/>
</dbReference>
<sequence>MYKIDRYSYVIGLMGAWIWIPEKKRVRGRKMAGERNWASMWVAALLLVGGVGSVLGNEDDCAVELYDKIFHPSLAQTNTPYALVEFFASWLPECQQFKPHYERVACLFNDPTGIHEGEVYVTMVNCALESNKGLCERFDIQSYPTLYWGPPRVFASGDGGFKQTLGLESVAGATVSSAESLLEWINTRIKKKYSLNDVRPGTPNTETEISKQEFSEELGIWEIPGMLHDVEEATAYAFSYMLDEKMLRSSSHSSFLDFLHLLEMHHPSHRCRIGSAKLLQDSTKWWPASQFQPTNALRKQQLCGPGIPRRFWKACDGKGRGYSRTHQTAGQSIVVRTKQFLAVTCHFKHKAHLKALRWLPSHLSNFSLCSCGLWLLLHSLTVRVQEFEATFAKLAIEAFVDDFYKCDHCRDHFRNATTRSQASSQISKRDLVLWLWRIHNMITEVVASEEHKTEGNSSKLWPAENDCPACRDKTSSLTFDWDEEAVYYYLMDFYGPSPQNPGNGMKVRSAYDSRPVAPYWAAVGIAVVGSGFACATYYYLRTFSLRSKYLLT</sequence>
<dbReference type="InterPro" id="IPR039798">
    <property type="entry name" value="Sulfhydryl_oxidase"/>
</dbReference>
<evidence type="ECO:0000313" key="12">
    <source>
        <dbReference type="Proteomes" id="UP000006727"/>
    </source>
</evidence>
<keyword evidence="12" id="KW-1185">Reference proteome</keyword>
<dbReference type="InterPro" id="IPR013766">
    <property type="entry name" value="Thioredoxin_domain"/>
</dbReference>
<dbReference type="Gene3D" id="3.40.30.10">
    <property type="entry name" value="Glutaredoxin"/>
    <property type="match status" value="1"/>
</dbReference>
<evidence type="ECO:0000256" key="7">
    <source>
        <dbReference type="ARBA" id="ARBA00023180"/>
    </source>
</evidence>
<evidence type="ECO:0000313" key="11">
    <source>
        <dbReference type="EnsemblPlants" id="Pp3c19_11370V3.5"/>
    </source>
</evidence>
<dbReference type="EC" id="1.8.3.2" evidence="8"/>
<evidence type="ECO:0000259" key="10">
    <source>
        <dbReference type="PROSITE" id="PS51352"/>
    </source>
</evidence>
<feature type="domain" description="ERV/ALR sulfhydryl oxidase" evidence="9">
    <location>
        <begin position="361"/>
        <end position="461"/>
    </location>
</feature>
<dbReference type="EMBL" id="ABEU02000019">
    <property type="status" value="NOT_ANNOTATED_CDS"/>
    <property type="molecule type" value="Genomic_DNA"/>
</dbReference>
<dbReference type="SUPFAM" id="SSF52833">
    <property type="entry name" value="Thioredoxin-like"/>
    <property type="match status" value="1"/>
</dbReference>
<evidence type="ECO:0000256" key="2">
    <source>
        <dbReference type="ARBA" id="ARBA00022630"/>
    </source>
</evidence>
<dbReference type="EnsemblPlants" id="Pp3c19_11370V3.5">
    <property type="protein sequence ID" value="Pp3c19_11370V3.5"/>
    <property type="gene ID" value="Pp3c19_11370"/>
</dbReference>
<dbReference type="Gene3D" id="1.20.120.310">
    <property type="entry name" value="ERV/ALR sulfhydryl oxidase domain"/>
    <property type="match status" value="1"/>
</dbReference>
<keyword evidence="8" id="KW-0472">Membrane</keyword>
<dbReference type="PROSITE" id="PS51324">
    <property type="entry name" value="ERV_ALR"/>
    <property type="match status" value="1"/>
</dbReference>
<keyword evidence="2 8" id="KW-0285">Flavoprotein</keyword>
<dbReference type="GO" id="GO:0005615">
    <property type="term" value="C:extracellular space"/>
    <property type="evidence" value="ECO:0000318"/>
    <property type="project" value="GO_Central"/>
</dbReference>
<dbReference type="GO" id="GO:0016971">
    <property type="term" value="F:flavin-dependent sulfhydryl oxidase activity"/>
    <property type="evidence" value="ECO:0000318"/>
    <property type="project" value="GO_Central"/>
</dbReference>
<dbReference type="Pfam" id="PF04777">
    <property type="entry name" value="Evr1_Alr"/>
    <property type="match status" value="1"/>
</dbReference>
<dbReference type="PANTHER" id="PTHR22897:SF8">
    <property type="entry name" value="SULFHYDRYL OXIDASE"/>
    <property type="match status" value="1"/>
</dbReference>
<dbReference type="Proteomes" id="UP000006727">
    <property type="component" value="Chromosome 19"/>
</dbReference>
<keyword evidence="3" id="KW-0732">Signal</keyword>
<reference evidence="11 12" key="2">
    <citation type="journal article" date="2018" name="Plant J.">
        <title>The Physcomitrella patens chromosome-scale assembly reveals moss genome structure and evolution.</title>
        <authorList>
            <person name="Lang D."/>
            <person name="Ullrich K.K."/>
            <person name="Murat F."/>
            <person name="Fuchs J."/>
            <person name="Jenkins J."/>
            <person name="Haas F.B."/>
            <person name="Piednoel M."/>
            <person name="Gundlach H."/>
            <person name="Van Bel M."/>
            <person name="Meyberg R."/>
            <person name="Vives C."/>
            <person name="Morata J."/>
            <person name="Symeonidi A."/>
            <person name="Hiss M."/>
            <person name="Muchero W."/>
            <person name="Kamisugi Y."/>
            <person name="Saleh O."/>
            <person name="Blanc G."/>
            <person name="Decker E.L."/>
            <person name="van Gessel N."/>
            <person name="Grimwood J."/>
            <person name="Hayes R.D."/>
            <person name="Graham S.W."/>
            <person name="Gunter L.E."/>
            <person name="McDaniel S.F."/>
            <person name="Hoernstein S.N.W."/>
            <person name="Larsson A."/>
            <person name="Li F.W."/>
            <person name="Perroud P.F."/>
            <person name="Phillips J."/>
            <person name="Ranjan P."/>
            <person name="Rokshar D.S."/>
            <person name="Rothfels C.J."/>
            <person name="Schneider L."/>
            <person name="Shu S."/>
            <person name="Stevenson D.W."/>
            <person name="Thummler F."/>
            <person name="Tillich M."/>
            <person name="Villarreal Aguilar J.C."/>
            <person name="Widiez T."/>
            <person name="Wong G.K."/>
            <person name="Wymore A."/>
            <person name="Zhang Y."/>
            <person name="Zimmer A.D."/>
            <person name="Quatrano R.S."/>
            <person name="Mayer K.F.X."/>
            <person name="Goodstein D."/>
            <person name="Casacuberta J.M."/>
            <person name="Vandepoele K."/>
            <person name="Reski R."/>
            <person name="Cuming A.C."/>
            <person name="Tuskan G.A."/>
            <person name="Maumus F."/>
            <person name="Salse J."/>
            <person name="Schmutz J."/>
            <person name="Rensing S.A."/>
        </authorList>
    </citation>
    <scope>NUCLEOTIDE SEQUENCE [LARGE SCALE GENOMIC DNA]</scope>
    <source>
        <strain evidence="11 12">cv. Gransden 2004</strain>
    </source>
</reference>
<dbReference type="PROSITE" id="PS51352">
    <property type="entry name" value="THIOREDOXIN_2"/>
    <property type="match status" value="1"/>
</dbReference>
<dbReference type="Pfam" id="PF00085">
    <property type="entry name" value="Thioredoxin"/>
    <property type="match status" value="1"/>
</dbReference>
<reference evidence="11" key="3">
    <citation type="submission" date="2020-12" db="UniProtKB">
        <authorList>
            <consortium name="EnsemblPlants"/>
        </authorList>
    </citation>
    <scope>IDENTIFICATION</scope>
</reference>
<evidence type="ECO:0000256" key="5">
    <source>
        <dbReference type="ARBA" id="ARBA00023002"/>
    </source>
</evidence>
<proteinExistence type="predicted"/>
<dbReference type="GO" id="GO:0003756">
    <property type="term" value="F:protein disulfide isomerase activity"/>
    <property type="evidence" value="ECO:0000318"/>
    <property type="project" value="GO_Central"/>
</dbReference>
<dbReference type="SUPFAM" id="SSF69000">
    <property type="entry name" value="FAD-dependent thiol oxidase"/>
    <property type="match status" value="1"/>
</dbReference>
<keyword evidence="7" id="KW-0325">Glycoprotein</keyword>
<keyword evidence="8" id="KW-0812">Transmembrane</keyword>
<accession>A0A7I4BJ47</accession>
<keyword evidence="6" id="KW-1015">Disulfide bond</keyword>
<dbReference type="GeneID" id="112272716"/>
<dbReference type="GO" id="GO:0006457">
    <property type="term" value="P:protein folding"/>
    <property type="evidence" value="ECO:0000318"/>
    <property type="project" value="GO_Central"/>
</dbReference>
<keyword evidence="5 8" id="KW-0560">Oxidoreductase</keyword>
<comment type="cofactor">
    <cofactor evidence="1 8">
        <name>FAD</name>
        <dbReference type="ChEBI" id="CHEBI:57692"/>
    </cofactor>
</comment>
<evidence type="ECO:0000256" key="3">
    <source>
        <dbReference type="ARBA" id="ARBA00022729"/>
    </source>
</evidence>
<keyword evidence="4 8" id="KW-0274">FAD</keyword>
<feature type="transmembrane region" description="Helical" evidence="8">
    <location>
        <begin position="519"/>
        <end position="540"/>
    </location>
</feature>
<keyword evidence="8" id="KW-1133">Transmembrane helix</keyword>
<organism evidence="11 12">
    <name type="scientific">Physcomitrium patens</name>
    <name type="common">Spreading-leaved earth moss</name>
    <name type="synonym">Physcomitrella patens</name>
    <dbReference type="NCBI Taxonomy" id="3218"/>
    <lineage>
        <taxon>Eukaryota</taxon>
        <taxon>Viridiplantae</taxon>
        <taxon>Streptophyta</taxon>
        <taxon>Embryophyta</taxon>
        <taxon>Bryophyta</taxon>
        <taxon>Bryophytina</taxon>
        <taxon>Bryopsida</taxon>
        <taxon>Funariidae</taxon>
        <taxon>Funariales</taxon>
        <taxon>Funariaceae</taxon>
        <taxon>Physcomitrium</taxon>
    </lineage>
</organism>
<dbReference type="InterPro" id="IPR017905">
    <property type="entry name" value="ERV/ALR_sulphydryl_oxidase"/>
</dbReference>
<evidence type="ECO:0000256" key="8">
    <source>
        <dbReference type="RuleBase" id="RU371123"/>
    </source>
</evidence>
<evidence type="ECO:0000256" key="6">
    <source>
        <dbReference type="ARBA" id="ARBA00023157"/>
    </source>
</evidence>
<dbReference type="InterPro" id="IPR036249">
    <property type="entry name" value="Thioredoxin-like_sf"/>
</dbReference>
<evidence type="ECO:0000256" key="4">
    <source>
        <dbReference type="ARBA" id="ARBA00022827"/>
    </source>
</evidence>
<dbReference type="InParanoid" id="A0A7I4BJ47"/>
<dbReference type="AlphaFoldDB" id="A0A7I4BJ47"/>
<comment type="catalytic activity">
    <reaction evidence="8">
        <text>2 R'C(R)SH + O2 = R'C(R)S-S(R)CR' + H2O2</text>
        <dbReference type="Rhea" id="RHEA:17357"/>
        <dbReference type="ChEBI" id="CHEBI:15379"/>
        <dbReference type="ChEBI" id="CHEBI:16240"/>
        <dbReference type="ChEBI" id="CHEBI:16520"/>
        <dbReference type="ChEBI" id="CHEBI:17412"/>
        <dbReference type="EC" id="1.8.3.2"/>
    </reaction>
</comment>
<reference evidence="11 12" key="1">
    <citation type="journal article" date="2008" name="Science">
        <title>The Physcomitrella genome reveals evolutionary insights into the conquest of land by plants.</title>
        <authorList>
            <person name="Rensing S."/>
            <person name="Lang D."/>
            <person name="Zimmer A."/>
            <person name="Terry A."/>
            <person name="Salamov A."/>
            <person name="Shapiro H."/>
            <person name="Nishiyama T."/>
            <person name="Perroud P.-F."/>
            <person name="Lindquist E."/>
            <person name="Kamisugi Y."/>
            <person name="Tanahashi T."/>
            <person name="Sakakibara K."/>
            <person name="Fujita T."/>
            <person name="Oishi K."/>
            <person name="Shin-I T."/>
            <person name="Kuroki Y."/>
            <person name="Toyoda A."/>
            <person name="Suzuki Y."/>
            <person name="Hashimoto A."/>
            <person name="Yamaguchi K."/>
            <person name="Sugano A."/>
            <person name="Kohara Y."/>
            <person name="Fujiyama A."/>
            <person name="Anterola A."/>
            <person name="Aoki S."/>
            <person name="Ashton N."/>
            <person name="Barbazuk W.B."/>
            <person name="Barker E."/>
            <person name="Bennetzen J."/>
            <person name="Bezanilla M."/>
            <person name="Blankenship R."/>
            <person name="Cho S.H."/>
            <person name="Dutcher S."/>
            <person name="Estelle M."/>
            <person name="Fawcett J.A."/>
            <person name="Gundlach H."/>
            <person name="Hanada K."/>
            <person name="Heyl A."/>
            <person name="Hicks K.A."/>
            <person name="Hugh J."/>
            <person name="Lohr M."/>
            <person name="Mayer K."/>
            <person name="Melkozernov A."/>
            <person name="Murata T."/>
            <person name="Nelson D."/>
            <person name="Pils B."/>
            <person name="Prigge M."/>
            <person name="Reiss B."/>
            <person name="Renner T."/>
            <person name="Rombauts S."/>
            <person name="Rushton P."/>
            <person name="Sanderfoot A."/>
            <person name="Schween G."/>
            <person name="Shiu S.-H."/>
            <person name="Stueber K."/>
            <person name="Theodoulou F.L."/>
            <person name="Tu H."/>
            <person name="Van de Peer Y."/>
            <person name="Verrier P.J."/>
            <person name="Waters E."/>
            <person name="Wood A."/>
            <person name="Yang L."/>
            <person name="Cove D."/>
            <person name="Cuming A."/>
            <person name="Hasebe M."/>
            <person name="Lucas S."/>
            <person name="Mishler D.B."/>
            <person name="Reski R."/>
            <person name="Grigoriev I."/>
            <person name="Quatrano R.S."/>
            <person name="Boore J.L."/>
        </authorList>
    </citation>
    <scope>NUCLEOTIDE SEQUENCE [LARGE SCALE GENOMIC DNA]</scope>
    <source>
        <strain evidence="11 12">cv. Gransden 2004</strain>
    </source>
</reference>
<dbReference type="PANTHER" id="PTHR22897">
    <property type="entry name" value="QUIESCIN Q6-RELATED SULFHYDRYL OXIDASE"/>
    <property type="match status" value="1"/>
</dbReference>
<gene>
    <name evidence="11" type="primary">LOC112272716</name>
</gene>
<name>A0A7I4BJ47_PHYPA</name>
<dbReference type="InterPro" id="IPR036774">
    <property type="entry name" value="ERV/ALR_sulphydryl_oxid_sf"/>
</dbReference>
<dbReference type="RefSeq" id="XP_024356522.1">
    <property type="nucleotide sequence ID" value="XM_024500754.2"/>
</dbReference>
<dbReference type="GO" id="GO:0000139">
    <property type="term" value="C:Golgi membrane"/>
    <property type="evidence" value="ECO:0000318"/>
    <property type="project" value="GO_Central"/>
</dbReference>
<protein>
    <recommendedName>
        <fullName evidence="8">Sulfhydryl oxidase</fullName>
        <ecNumber evidence="8">1.8.3.2</ecNumber>
    </recommendedName>
</protein>
<feature type="domain" description="Thioredoxin" evidence="10">
    <location>
        <begin position="46"/>
        <end position="190"/>
    </location>
</feature>